<dbReference type="PANTHER" id="PTHR13064:SF6">
    <property type="entry name" value="TRANSMEMBRANE PROTEIN 9"/>
    <property type="match status" value="1"/>
</dbReference>
<evidence type="ECO:0000256" key="2">
    <source>
        <dbReference type="ARBA" id="ARBA00007264"/>
    </source>
</evidence>
<keyword evidence="8" id="KW-1185">Reference proteome</keyword>
<keyword evidence="4 6" id="KW-1133">Transmembrane helix</keyword>
<evidence type="ECO:0000313" key="9">
    <source>
        <dbReference type="RefSeq" id="XP_028034205.1"/>
    </source>
</evidence>
<evidence type="ECO:0000256" key="3">
    <source>
        <dbReference type="ARBA" id="ARBA00022692"/>
    </source>
</evidence>
<dbReference type="AlphaFoldDB" id="A0A6J2JXB8"/>
<comment type="similarity">
    <text evidence="2">Belongs to the TMEM9 family.</text>
</comment>
<reference evidence="9" key="1">
    <citation type="submission" date="2025-08" db="UniProtKB">
        <authorList>
            <consortium name="RefSeq"/>
        </authorList>
    </citation>
    <scope>IDENTIFICATION</scope>
    <source>
        <tissue evidence="9">Silk gland</tissue>
    </source>
</reference>
<dbReference type="InterPro" id="IPR008853">
    <property type="entry name" value="TMEM9/TMEM9B"/>
</dbReference>
<feature type="chain" id="PRO_5027020630" evidence="7">
    <location>
        <begin position="19"/>
        <end position="150"/>
    </location>
</feature>
<evidence type="ECO:0000256" key="7">
    <source>
        <dbReference type="SAM" id="SignalP"/>
    </source>
</evidence>
<dbReference type="GeneID" id="114246027"/>
<keyword evidence="7" id="KW-0732">Signal</keyword>
<dbReference type="RefSeq" id="XP_028034205.1">
    <property type="nucleotide sequence ID" value="XM_028178404.1"/>
</dbReference>
<organism evidence="8 9">
    <name type="scientific">Bombyx mandarina</name>
    <name type="common">Wild silk moth</name>
    <name type="synonym">Wild silkworm</name>
    <dbReference type="NCBI Taxonomy" id="7092"/>
    <lineage>
        <taxon>Eukaryota</taxon>
        <taxon>Metazoa</taxon>
        <taxon>Ecdysozoa</taxon>
        <taxon>Arthropoda</taxon>
        <taxon>Hexapoda</taxon>
        <taxon>Insecta</taxon>
        <taxon>Pterygota</taxon>
        <taxon>Neoptera</taxon>
        <taxon>Endopterygota</taxon>
        <taxon>Lepidoptera</taxon>
        <taxon>Glossata</taxon>
        <taxon>Ditrysia</taxon>
        <taxon>Bombycoidea</taxon>
        <taxon>Bombycidae</taxon>
        <taxon>Bombycinae</taxon>
        <taxon>Bombyx</taxon>
    </lineage>
</organism>
<feature type="transmembrane region" description="Helical" evidence="6">
    <location>
        <begin position="96"/>
        <end position="118"/>
    </location>
</feature>
<dbReference type="Proteomes" id="UP000504629">
    <property type="component" value="Unplaced"/>
</dbReference>
<dbReference type="Pfam" id="PF05434">
    <property type="entry name" value="Tmemb_9"/>
    <property type="match status" value="1"/>
</dbReference>
<keyword evidence="5 6" id="KW-0472">Membrane</keyword>
<accession>A0A6J2JXB8</accession>
<protein>
    <submittedName>
        <fullName evidence="9">Uncharacterized protein CG1161-like</fullName>
    </submittedName>
</protein>
<evidence type="ECO:0000256" key="6">
    <source>
        <dbReference type="SAM" id="Phobius"/>
    </source>
</evidence>
<evidence type="ECO:0000313" key="8">
    <source>
        <dbReference type="Proteomes" id="UP000504629"/>
    </source>
</evidence>
<dbReference type="KEGG" id="bman:114246027"/>
<feature type="signal peptide" evidence="7">
    <location>
        <begin position="1"/>
        <end position="18"/>
    </location>
</feature>
<name>A0A6J2JXB8_BOMMA</name>
<evidence type="ECO:0000256" key="5">
    <source>
        <dbReference type="ARBA" id="ARBA00023136"/>
    </source>
</evidence>
<dbReference type="GO" id="GO:0005765">
    <property type="term" value="C:lysosomal membrane"/>
    <property type="evidence" value="ECO:0007669"/>
    <property type="project" value="InterPro"/>
</dbReference>
<evidence type="ECO:0000256" key="4">
    <source>
        <dbReference type="ARBA" id="ARBA00022989"/>
    </source>
</evidence>
<dbReference type="PANTHER" id="PTHR13064">
    <property type="entry name" value="TRANSMEMBRANE PROTEIN 9 FAMILY MEMBER"/>
    <property type="match status" value="1"/>
</dbReference>
<evidence type="ECO:0000256" key="1">
    <source>
        <dbReference type="ARBA" id="ARBA00004370"/>
    </source>
</evidence>
<gene>
    <name evidence="9" type="primary">LOC114246027</name>
</gene>
<comment type="subcellular location">
    <subcellularLocation>
        <location evidence="1">Membrane</location>
    </subcellularLocation>
</comment>
<sequence>MELNIYICFVLIFSPVLGQFYEDRRCRCICPSLAAVLNNSMTTDRRFYTDNVPPIKCNCENVVLPKVSTELKGHELEFCPRCDCHFEIRNTTVIKVVVIMVLWVLTLLFGYMGFLLCLDPLINKKKVKFYQEHSSEEARTLLMQGEDVED</sequence>
<keyword evidence="3 6" id="KW-0812">Transmembrane</keyword>
<dbReference type="OrthoDB" id="10059035at2759"/>
<proteinExistence type="inferred from homology"/>